<proteinExistence type="predicted"/>
<dbReference type="InterPro" id="IPR050272">
    <property type="entry name" value="Isochorismatase-like_hydrls"/>
</dbReference>
<name>B5EUB0_ALIFM</name>
<protein>
    <submittedName>
        <fullName evidence="3">Isochorismatase hydrolase</fullName>
    </submittedName>
</protein>
<evidence type="ECO:0000313" key="3">
    <source>
        <dbReference type="EMBL" id="ACH64618.1"/>
    </source>
</evidence>
<dbReference type="PANTHER" id="PTHR43540">
    <property type="entry name" value="PEROXYUREIDOACRYLATE/UREIDOACRYLATE AMIDOHYDROLASE-RELATED"/>
    <property type="match status" value="1"/>
</dbReference>
<dbReference type="HOGENOM" id="CLU_068979_5_5_6"/>
<dbReference type="SUPFAM" id="SSF52499">
    <property type="entry name" value="Isochorismatase-like hydrolases"/>
    <property type="match status" value="1"/>
</dbReference>
<dbReference type="InterPro" id="IPR000868">
    <property type="entry name" value="Isochorismatase-like_dom"/>
</dbReference>
<dbReference type="EMBL" id="CP001133">
    <property type="protein sequence ID" value="ACH64618.1"/>
    <property type="molecule type" value="Genomic_DNA"/>
</dbReference>
<dbReference type="RefSeq" id="WP_012535664.1">
    <property type="nucleotide sequence ID" value="NC_011186.1"/>
</dbReference>
<dbReference type="PANTHER" id="PTHR43540:SF14">
    <property type="entry name" value="ISOCHORISMATASE"/>
    <property type="match status" value="1"/>
</dbReference>
<gene>
    <name evidence="3" type="ordered locus">VFMJ11_A0729</name>
</gene>
<organism evidence="3 4">
    <name type="scientific">Aliivibrio fischeri (strain MJ11)</name>
    <name type="common">Vibrio fischeri</name>
    <dbReference type="NCBI Taxonomy" id="388396"/>
    <lineage>
        <taxon>Bacteria</taxon>
        <taxon>Pseudomonadati</taxon>
        <taxon>Pseudomonadota</taxon>
        <taxon>Gammaproteobacteria</taxon>
        <taxon>Vibrionales</taxon>
        <taxon>Vibrionaceae</taxon>
        <taxon>Aliivibrio</taxon>
    </lineage>
</organism>
<evidence type="ECO:0000256" key="1">
    <source>
        <dbReference type="ARBA" id="ARBA00022801"/>
    </source>
</evidence>
<dbReference type="Proteomes" id="UP000001857">
    <property type="component" value="Chromosome II"/>
</dbReference>
<dbReference type="GO" id="GO:0016787">
    <property type="term" value="F:hydrolase activity"/>
    <property type="evidence" value="ECO:0007669"/>
    <property type="project" value="UniProtKB-KW"/>
</dbReference>
<reference evidence="3 4" key="2">
    <citation type="journal article" date="2009" name="Nature">
        <title>A single regulatory gene is sufficient to alter bacterial host range.</title>
        <authorList>
            <person name="Mandel M.J."/>
            <person name="Wollenberg M.S."/>
            <person name="Stabb E.V."/>
            <person name="Visick K.L."/>
            <person name="Ruby E.G."/>
        </authorList>
    </citation>
    <scope>NUCLEOTIDE SEQUENCE [LARGE SCALE GENOMIC DNA]</scope>
    <source>
        <strain evidence="3 4">MJ11</strain>
    </source>
</reference>
<sequence length="176" mass="19628">MKSAVLVIDVQSALFDPEPKPFESDIVVKKINKVTHWARNNSLPVIFIQHEQLNSILEFECDGWQLQSGLELEVTDIKVRKTTPDSFLNTELKVVLNAHQIEHLIICGYASEFCIDTTVRRAAGLGYSIELVSDAHTTHDKPHASGNEIRMHHNCTLPNISSFGVKITATPTDALI</sequence>
<dbReference type="Gene3D" id="3.40.50.850">
    <property type="entry name" value="Isochorismatase-like"/>
    <property type="match status" value="1"/>
</dbReference>
<dbReference type="Pfam" id="PF00857">
    <property type="entry name" value="Isochorismatase"/>
    <property type="match status" value="1"/>
</dbReference>
<feature type="domain" description="Isochorismatase-like" evidence="2">
    <location>
        <begin position="3"/>
        <end position="143"/>
    </location>
</feature>
<evidence type="ECO:0000259" key="2">
    <source>
        <dbReference type="Pfam" id="PF00857"/>
    </source>
</evidence>
<reference evidence="4" key="1">
    <citation type="submission" date="2008-08" db="EMBL/GenBank/DDBJ databases">
        <title>Complete sequence of Vibrio fischeri strain MJ11.</title>
        <authorList>
            <person name="Mandel M.J."/>
            <person name="Stabb E.V."/>
            <person name="Ruby E.G."/>
            <person name="Ferriera S."/>
            <person name="Johnson J."/>
            <person name="Kravitz S."/>
            <person name="Beeson K."/>
            <person name="Sutton G."/>
            <person name="Rogers Y.-H."/>
            <person name="Friedman R."/>
            <person name="Frazier M."/>
            <person name="Venter J.C."/>
        </authorList>
    </citation>
    <scope>NUCLEOTIDE SEQUENCE [LARGE SCALE GENOMIC DNA]</scope>
    <source>
        <strain evidence="4">MJ11</strain>
    </source>
</reference>
<dbReference type="KEGG" id="vfm:VFMJ11_A0729"/>
<evidence type="ECO:0000313" key="4">
    <source>
        <dbReference type="Proteomes" id="UP000001857"/>
    </source>
</evidence>
<accession>B5EUB0</accession>
<dbReference type="InterPro" id="IPR036380">
    <property type="entry name" value="Isochorismatase-like_sf"/>
</dbReference>
<dbReference type="AlphaFoldDB" id="B5EUB0"/>
<keyword evidence="1 3" id="KW-0378">Hydrolase</keyword>